<evidence type="ECO:0000256" key="4">
    <source>
        <dbReference type="ARBA" id="ARBA00022741"/>
    </source>
</evidence>
<gene>
    <name evidence="10" type="ORF">GALMADRAFT_66277</name>
</gene>
<proteinExistence type="predicted"/>
<evidence type="ECO:0000256" key="1">
    <source>
        <dbReference type="ARBA" id="ARBA00012513"/>
    </source>
</evidence>
<dbReference type="HOGENOM" id="CLU_000288_81_13_1"/>
<dbReference type="SMART" id="SM00220">
    <property type="entry name" value="S_TKc"/>
    <property type="match status" value="1"/>
</dbReference>
<accession>A0A067T2B6</accession>
<reference evidence="11" key="1">
    <citation type="journal article" date="2014" name="Proc. Natl. Acad. Sci. U.S.A.">
        <title>Extensive sampling of basidiomycete genomes demonstrates inadequacy of the white-rot/brown-rot paradigm for wood decay fungi.</title>
        <authorList>
            <person name="Riley R."/>
            <person name="Salamov A.A."/>
            <person name="Brown D.W."/>
            <person name="Nagy L.G."/>
            <person name="Floudas D."/>
            <person name="Held B.W."/>
            <person name="Levasseur A."/>
            <person name="Lombard V."/>
            <person name="Morin E."/>
            <person name="Otillar R."/>
            <person name="Lindquist E.A."/>
            <person name="Sun H."/>
            <person name="LaButti K.M."/>
            <person name="Schmutz J."/>
            <person name="Jabbour D."/>
            <person name="Luo H."/>
            <person name="Baker S.E."/>
            <person name="Pisabarro A.G."/>
            <person name="Walton J.D."/>
            <person name="Blanchette R.A."/>
            <person name="Henrissat B."/>
            <person name="Martin F."/>
            <person name="Cullen D."/>
            <person name="Hibbett D.S."/>
            <person name="Grigoriev I.V."/>
        </authorList>
    </citation>
    <scope>NUCLEOTIDE SEQUENCE [LARGE SCALE GENOMIC DNA]</scope>
    <source>
        <strain evidence="11">CBS 339.88</strain>
    </source>
</reference>
<dbReference type="Proteomes" id="UP000027222">
    <property type="component" value="Unassembled WGS sequence"/>
</dbReference>
<dbReference type="GO" id="GO:0005737">
    <property type="term" value="C:cytoplasm"/>
    <property type="evidence" value="ECO:0007669"/>
    <property type="project" value="TreeGrafter"/>
</dbReference>
<dbReference type="AlphaFoldDB" id="A0A067T2B6"/>
<sequence>MAINFPEEQLNSHFGYFPGQPGQTLDNGAWLIIRKLGWGPRSSVWFAFDVKDIHNSVAIKILTVEATQSPSAKSELALLEKFHAKPGLPWFRGHFYEEGLKGKHLCLLLGTLGPSVETLRTSNEEGAYLPLHIVKQVVSSGLSAICNLHRENVYSGAIKAEHLLFPCHEYYGGESYNYEEVKDEDGTTYPVVRSEPLGTVGEVVWNESKERFASQNVTLTSIGSHNVGDPVSAADFDGPLTPPEVLTGGKIGLKVDIFQLGLMIFHLLTGAPLLDEAAYKADPNKVLSNELKNMAKRFKSNGRVAEPDIPLTVAILQEMLALNPIARPAAEKLLEKKWIEEGDVCSCGWCAA</sequence>
<dbReference type="Pfam" id="PF00069">
    <property type="entry name" value="Pkinase"/>
    <property type="match status" value="1"/>
</dbReference>
<evidence type="ECO:0000256" key="2">
    <source>
        <dbReference type="ARBA" id="ARBA00022527"/>
    </source>
</evidence>
<keyword evidence="4" id="KW-0547">Nucleotide-binding</keyword>
<dbReference type="InterPro" id="IPR011009">
    <property type="entry name" value="Kinase-like_dom_sf"/>
</dbReference>
<keyword evidence="3" id="KW-0808">Transferase</keyword>
<dbReference type="PANTHER" id="PTHR47634">
    <property type="entry name" value="PROTEIN KINASE DOMAIN-CONTAINING PROTEIN-RELATED"/>
    <property type="match status" value="1"/>
</dbReference>
<dbReference type="GO" id="GO:0050684">
    <property type="term" value="P:regulation of mRNA processing"/>
    <property type="evidence" value="ECO:0007669"/>
    <property type="project" value="TreeGrafter"/>
</dbReference>
<evidence type="ECO:0000256" key="3">
    <source>
        <dbReference type="ARBA" id="ARBA00022679"/>
    </source>
</evidence>
<comment type="catalytic activity">
    <reaction evidence="8">
        <text>L-seryl-[protein] + ATP = O-phospho-L-seryl-[protein] + ADP + H(+)</text>
        <dbReference type="Rhea" id="RHEA:17989"/>
        <dbReference type="Rhea" id="RHEA-COMP:9863"/>
        <dbReference type="Rhea" id="RHEA-COMP:11604"/>
        <dbReference type="ChEBI" id="CHEBI:15378"/>
        <dbReference type="ChEBI" id="CHEBI:29999"/>
        <dbReference type="ChEBI" id="CHEBI:30616"/>
        <dbReference type="ChEBI" id="CHEBI:83421"/>
        <dbReference type="ChEBI" id="CHEBI:456216"/>
        <dbReference type="EC" id="2.7.11.1"/>
    </reaction>
</comment>
<evidence type="ECO:0000256" key="5">
    <source>
        <dbReference type="ARBA" id="ARBA00022777"/>
    </source>
</evidence>
<dbReference type="InterPro" id="IPR051334">
    <property type="entry name" value="SRPK"/>
</dbReference>
<evidence type="ECO:0000259" key="9">
    <source>
        <dbReference type="PROSITE" id="PS50011"/>
    </source>
</evidence>
<dbReference type="STRING" id="685588.A0A067T2B6"/>
<evidence type="ECO:0000256" key="8">
    <source>
        <dbReference type="ARBA" id="ARBA00048679"/>
    </source>
</evidence>
<name>A0A067T2B6_GALM3</name>
<dbReference type="GO" id="GO:0005524">
    <property type="term" value="F:ATP binding"/>
    <property type="evidence" value="ECO:0007669"/>
    <property type="project" value="UniProtKB-KW"/>
</dbReference>
<dbReference type="EMBL" id="KL142377">
    <property type="protein sequence ID" value="KDR77330.1"/>
    <property type="molecule type" value="Genomic_DNA"/>
</dbReference>
<dbReference type="EC" id="2.7.11.1" evidence="1"/>
<dbReference type="GO" id="GO:0000245">
    <property type="term" value="P:spliceosomal complex assembly"/>
    <property type="evidence" value="ECO:0007669"/>
    <property type="project" value="TreeGrafter"/>
</dbReference>
<keyword evidence="11" id="KW-1185">Reference proteome</keyword>
<dbReference type="Gene3D" id="1.10.510.10">
    <property type="entry name" value="Transferase(Phosphotransferase) domain 1"/>
    <property type="match status" value="1"/>
</dbReference>
<keyword evidence="5" id="KW-0418">Kinase</keyword>
<dbReference type="SUPFAM" id="SSF56112">
    <property type="entry name" value="Protein kinase-like (PK-like)"/>
    <property type="match status" value="1"/>
</dbReference>
<dbReference type="OrthoDB" id="5979581at2759"/>
<keyword evidence="2" id="KW-0723">Serine/threonine-protein kinase</keyword>
<dbReference type="PANTHER" id="PTHR47634:SF9">
    <property type="entry name" value="PROTEIN KINASE DOMAIN-CONTAINING PROTEIN-RELATED"/>
    <property type="match status" value="1"/>
</dbReference>
<dbReference type="Gene3D" id="3.30.200.20">
    <property type="entry name" value="Phosphorylase Kinase, domain 1"/>
    <property type="match status" value="1"/>
</dbReference>
<evidence type="ECO:0000256" key="6">
    <source>
        <dbReference type="ARBA" id="ARBA00022840"/>
    </source>
</evidence>
<evidence type="ECO:0000313" key="10">
    <source>
        <dbReference type="EMBL" id="KDR77330.1"/>
    </source>
</evidence>
<feature type="domain" description="Protein kinase" evidence="9">
    <location>
        <begin position="30"/>
        <end position="339"/>
    </location>
</feature>
<dbReference type="InterPro" id="IPR000719">
    <property type="entry name" value="Prot_kinase_dom"/>
</dbReference>
<keyword evidence="6" id="KW-0067">ATP-binding</keyword>
<protein>
    <recommendedName>
        <fullName evidence="1">non-specific serine/threonine protein kinase</fullName>
        <ecNumber evidence="1">2.7.11.1</ecNumber>
    </recommendedName>
</protein>
<evidence type="ECO:0000313" key="11">
    <source>
        <dbReference type="Proteomes" id="UP000027222"/>
    </source>
</evidence>
<evidence type="ECO:0000256" key="7">
    <source>
        <dbReference type="ARBA" id="ARBA00047899"/>
    </source>
</evidence>
<dbReference type="PROSITE" id="PS50011">
    <property type="entry name" value="PROTEIN_KINASE_DOM"/>
    <property type="match status" value="1"/>
</dbReference>
<dbReference type="GO" id="GO:0005634">
    <property type="term" value="C:nucleus"/>
    <property type="evidence" value="ECO:0007669"/>
    <property type="project" value="TreeGrafter"/>
</dbReference>
<dbReference type="GO" id="GO:0004674">
    <property type="term" value="F:protein serine/threonine kinase activity"/>
    <property type="evidence" value="ECO:0007669"/>
    <property type="project" value="UniProtKB-KW"/>
</dbReference>
<comment type="catalytic activity">
    <reaction evidence="7">
        <text>L-threonyl-[protein] + ATP = O-phospho-L-threonyl-[protein] + ADP + H(+)</text>
        <dbReference type="Rhea" id="RHEA:46608"/>
        <dbReference type="Rhea" id="RHEA-COMP:11060"/>
        <dbReference type="Rhea" id="RHEA-COMP:11605"/>
        <dbReference type="ChEBI" id="CHEBI:15378"/>
        <dbReference type="ChEBI" id="CHEBI:30013"/>
        <dbReference type="ChEBI" id="CHEBI:30616"/>
        <dbReference type="ChEBI" id="CHEBI:61977"/>
        <dbReference type="ChEBI" id="CHEBI:456216"/>
        <dbReference type="EC" id="2.7.11.1"/>
    </reaction>
</comment>
<organism evidence="10 11">
    <name type="scientific">Galerina marginata (strain CBS 339.88)</name>
    <dbReference type="NCBI Taxonomy" id="685588"/>
    <lineage>
        <taxon>Eukaryota</taxon>
        <taxon>Fungi</taxon>
        <taxon>Dikarya</taxon>
        <taxon>Basidiomycota</taxon>
        <taxon>Agaricomycotina</taxon>
        <taxon>Agaricomycetes</taxon>
        <taxon>Agaricomycetidae</taxon>
        <taxon>Agaricales</taxon>
        <taxon>Agaricineae</taxon>
        <taxon>Strophariaceae</taxon>
        <taxon>Galerina</taxon>
    </lineage>
</organism>